<dbReference type="Proteomes" id="UP001499930">
    <property type="component" value="Unassembled WGS sequence"/>
</dbReference>
<feature type="chain" id="PRO_5045748505" evidence="1">
    <location>
        <begin position="26"/>
        <end position="124"/>
    </location>
</feature>
<evidence type="ECO:0000313" key="2">
    <source>
        <dbReference type="EMBL" id="GAA3015244.1"/>
    </source>
</evidence>
<keyword evidence="1" id="KW-0732">Signal</keyword>
<name>A0ABP6KMX8_9ACTN</name>
<dbReference type="EMBL" id="BAAAWD010000012">
    <property type="protein sequence ID" value="GAA3015244.1"/>
    <property type="molecule type" value="Genomic_DNA"/>
</dbReference>
<keyword evidence="3" id="KW-1185">Reference proteome</keyword>
<proteinExistence type="predicted"/>
<accession>A0ABP6KMX8</accession>
<dbReference type="RefSeq" id="WP_344898186.1">
    <property type="nucleotide sequence ID" value="NZ_BAAAWD010000012.1"/>
</dbReference>
<organism evidence="2 3">
    <name type="scientific">Streptosporangium longisporum</name>
    <dbReference type="NCBI Taxonomy" id="46187"/>
    <lineage>
        <taxon>Bacteria</taxon>
        <taxon>Bacillati</taxon>
        <taxon>Actinomycetota</taxon>
        <taxon>Actinomycetes</taxon>
        <taxon>Streptosporangiales</taxon>
        <taxon>Streptosporangiaceae</taxon>
        <taxon>Streptosporangium</taxon>
    </lineage>
</organism>
<feature type="signal peptide" evidence="1">
    <location>
        <begin position="1"/>
        <end position="25"/>
    </location>
</feature>
<gene>
    <name evidence="2" type="ORF">GCM10017559_43250</name>
</gene>
<evidence type="ECO:0000313" key="3">
    <source>
        <dbReference type="Proteomes" id="UP001499930"/>
    </source>
</evidence>
<reference evidence="3" key="1">
    <citation type="journal article" date="2019" name="Int. J. Syst. Evol. Microbiol.">
        <title>The Global Catalogue of Microorganisms (GCM) 10K type strain sequencing project: providing services to taxonomists for standard genome sequencing and annotation.</title>
        <authorList>
            <consortium name="The Broad Institute Genomics Platform"/>
            <consortium name="The Broad Institute Genome Sequencing Center for Infectious Disease"/>
            <person name="Wu L."/>
            <person name="Ma J."/>
        </authorList>
    </citation>
    <scope>NUCLEOTIDE SEQUENCE [LARGE SCALE GENOMIC DNA]</scope>
    <source>
        <strain evidence="3">JCM 3106</strain>
    </source>
</reference>
<comment type="caution">
    <text evidence="2">The sequence shown here is derived from an EMBL/GenBank/DDBJ whole genome shotgun (WGS) entry which is preliminary data.</text>
</comment>
<protein>
    <submittedName>
        <fullName evidence="2">Uncharacterized protein</fullName>
    </submittedName>
</protein>
<sequence length="124" mass="12921">MRALSSMLVLAAAGAAILTGTPAHADDVNLAARVQPGEEVFLTPELVPAAQYNGNVLIKLDNNSVPVKVKIGNCRGRYIGTLPIAANDHAAYVAASTTPPAQCIRYRVKNMGNTPAAITGTGYF</sequence>
<evidence type="ECO:0000256" key="1">
    <source>
        <dbReference type="SAM" id="SignalP"/>
    </source>
</evidence>